<gene>
    <name evidence="1" type="ORF">UFOPK1722_01788</name>
</gene>
<protein>
    <submittedName>
        <fullName evidence="1">Unannotated protein</fullName>
    </submittedName>
</protein>
<name>A0A6J6G4D3_9ZZZZ</name>
<dbReference type="GO" id="GO:0016705">
    <property type="term" value="F:oxidoreductase activity, acting on paired donors, with incorporation or reduction of molecular oxygen"/>
    <property type="evidence" value="ECO:0007669"/>
    <property type="project" value="InterPro"/>
</dbReference>
<reference evidence="1" key="1">
    <citation type="submission" date="2020-05" db="EMBL/GenBank/DDBJ databases">
        <authorList>
            <person name="Chiriac C."/>
            <person name="Salcher M."/>
            <person name="Ghai R."/>
            <person name="Kavagutti S V."/>
        </authorList>
    </citation>
    <scope>NUCLEOTIDE SEQUENCE</scope>
</reference>
<evidence type="ECO:0000313" key="1">
    <source>
        <dbReference type="EMBL" id="CAB4594123.1"/>
    </source>
</evidence>
<dbReference type="EMBL" id="CAEZTS010000212">
    <property type="protein sequence ID" value="CAB4594123.1"/>
    <property type="molecule type" value="Genomic_DNA"/>
</dbReference>
<dbReference type="SUPFAM" id="SSF51679">
    <property type="entry name" value="Bacterial luciferase-like"/>
    <property type="match status" value="1"/>
</dbReference>
<dbReference type="AlphaFoldDB" id="A0A6J6G4D3"/>
<dbReference type="Gene3D" id="3.20.20.30">
    <property type="entry name" value="Luciferase-like domain"/>
    <property type="match status" value="1"/>
</dbReference>
<proteinExistence type="predicted"/>
<accession>A0A6J6G4D3</accession>
<sequence>MLLMGGSTPVAARRAARLHCFFSAANNDPAVADAYREECDKVGFKGFVMLPANAPGFIHVTEDPERDWNRLAPYIMHEARSYGEWQRPGQSSVVHVHNTDTLEDVKASGVYAVVTPDECVGLAKKFGSLTMHPLMGGIPPELAQESLDLLEAKVLPTIRA</sequence>
<dbReference type="InterPro" id="IPR036661">
    <property type="entry name" value="Luciferase-like_sf"/>
</dbReference>
<organism evidence="1">
    <name type="scientific">freshwater metagenome</name>
    <dbReference type="NCBI Taxonomy" id="449393"/>
    <lineage>
        <taxon>unclassified sequences</taxon>
        <taxon>metagenomes</taxon>
        <taxon>ecological metagenomes</taxon>
    </lineage>
</organism>